<dbReference type="InterPro" id="IPR019455">
    <property type="entry name" value="Acetolactate_synth_ssu_C"/>
</dbReference>
<evidence type="ECO:0000256" key="7">
    <source>
        <dbReference type="ARBA" id="ARBA00048670"/>
    </source>
</evidence>
<dbReference type="Pfam" id="PF22629">
    <property type="entry name" value="ACT_AHAS_ss"/>
    <property type="match status" value="1"/>
</dbReference>
<dbReference type="PANTHER" id="PTHR30239">
    <property type="entry name" value="ACETOLACTATE SYNTHASE SMALL SUBUNIT"/>
    <property type="match status" value="1"/>
</dbReference>
<dbReference type="KEGG" id="llp:GH975_10040"/>
<evidence type="ECO:0000256" key="3">
    <source>
        <dbReference type="ARBA" id="ARBA00006341"/>
    </source>
</evidence>
<dbReference type="PANTHER" id="PTHR30239:SF0">
    <property type="entry name" value="ACETOLACTATE SYNTHASE SMALL SUBUNIT 1, CHLOROPLASTIC"/>
    <property type="match status" value="1"/>
</dbReference>
<accession>A0A5Q2QFX6</accession>
<dbReference type="Gene3D" id="3.30.70.260">
    <property type="match status" value="1"/>
</dbReference>
<dbReference type="GO" id="GO:0005829">
    <property type="term" value="C:cytosol"/>
    <property type="evidence" value="ECO:0007669"/>
    <property type="project" value="TreeGrafter"/>
</dbReference>
<comment type="pathway">
    <text evidence="2 8">Amino-acid biosynthesis; L-valine biosynthesis; L-valine from pyruvate: step 1/4.</text>
</comment>
<dbReference type="EC" id="2.2.1.6" evidence="8"/>
<dbReference type="NCBIfam" id="NF008864">
    <property type="entry name" value="PRK11895.1"/>
    <property type="match status" value="1"/>
</dbReference>
<evidence type="ECO:0000256" key="2">
    <source>
        <dbReference type="ARBA" id="ARBA00005025"/>
    </source>
</evidence>
<dbReference type="InterPro" id="IPR054480">
    <property type="entry name" value="AHAS_small-like_ACT"/>
</dbReference>
<evidence type="ECO:0000259" key="9">
    <source>
        <dbReference type="PROSITE" id="PS51671"/>
    </source>
</evidence>
<dbReference type="GO" id="GO:0003984">
    <property type="term" value="F:acetolactate synthase activity"/>
    <property type="evidence" value="ECO:0007669"/>
    <property type="project" value="UniProtKB-UniRule"/>
</dbReference>
<comment type="catalytic activity">
    <reaction evidence="7 8">
        <text>2 pyruvate + H(+) = (2S)-2-acetolactate + CO2</text>
        <dbReference type="Rhea" id="RHEA:25249"/>
        <dbReference type="ChEBI" id="CHEBI:15361"/>
        <dbReference type="ChEBI" id="CHEBI:15378"/>
        <dbReference type="ChEBI" id="CHEBI:16526"/>
        <dbReference type="ChEBI" id="CHEBI:58476"/>
        <dbReference type="EC" id="2.2.1.6"/>
    </reaction>
</comment>
<evidence type="ECO:0000256" key="6">
    <source>
        <dbReference type="ARBA" id="ARBA00023304"/>
    </source>
</evidence>
<dbReference type="InterPro" id="IPR045865">
    <property type="entry name" value="ACT-like_dom_sf"/>
</dbReference>
<evidence type="ECO:0000313" key="10">
    <source>
        <dbReference type="EMBL" id="QGG80887.1"/>
    </source>
</evidence>
<evidence type="ECO:0000256" key="8">
    <source>
        <dbReference type="RuleBase" id="RU368092"/>
    </source>
</evidence>
<dbReference type="OrthoDB" id="9787365at2"/>
<dbReference type="InterPro" id="IPR039557">
    <property type="entry name" value="AHAS_ACT"/>
</dbReference>
<sequence length="163" mass="17563">MRHIISVLMENAPGALSRVTGLFSQRGYNIESLTVAATDDPSLSRLTVTTIGDDRVVEQITKQLNKLIDVVKLVDLSEGAHIERELMLIKIKATGAQRAEVKRTADIFRGQVVDVTPSAYTVQLAGSSDKLDAFIEAVGSVAIMEVVRTGVCGIARGERTLAL</sequence>
<dbReference type="GO" id="GO:0009099">
    <property type="term" value="P:L-valine biosynthetic process"/>
    <property type="evidence" value="ECO:0007669"/>
    <property type="project" value="UniProtKB-UniRule"/>
</dbReference>
<comment type="pathway">
    <text evidence="1 8">Amino-acid biosynthesis; L-isoleucine biosynthesis; L-isoleucine from 2-oxobutanoate: step 1/4.</text>
</comment>
<evidence type="ECO:0000256" key="1">
    <source>
        <dbReference type="ARBA" id="ARBA00004974"/>
    </source>
</evidence>
<dbReference type="InterPro" id="IPR002912">
    <property type="entry name" value="ACT_dom"/>
</dbReference>
<dbReference type="CDD" id="cd04878">
    <property type="entry name" value="ACT_AHAS"/>
    <property type="match status" value="1"/>
</dbReference>
<reference evidence="10 11" key="1">
    <citation type="submission" date="2019-11" db="EMBL/GenBank/DDBJ databases">
        <authorList>
            <person name="Khan S.A."/>
            <person name="Jeon C.O."/>
            <person name="Chun B.H."/>
        </authorList>
    </citation>
    <scope>NUCLEOTIDE SEQUENCE [LARGE SCALE GENOMIC DNA]</scope>
    <source>
        <strain evidence="10 11">IMCC 1097</strain>
    </source>
</reference>
<feature type="domain" description="ACT" evidence="9">
    <location>
        <begin position="4"/>
        <end position="78"/>
    </location>
</feature>
<dbReference type="FunFam" id="3.30.70.260:FF:000001">
    <property type="entry name" value="Acetolactate synthase, small subunit"/>
    <property type="match status" value="1"/>
</dbReference>
<dbReference type="NCBIfam" id="TIGR00119">
    <property type="entry name" value="acolac_sm"/>
    <property type="match status" value="1"/>
</dbReference>
<name>A0A5Q2QFX6_9GAMM</name>
<comment type="function">
    <text evidence="8">Catalyzes the conversion of 2 pyruvate molecules into acetolactate in the first common step of the biosynthetic pathway of the branched-amino acids such as leucine, isoleucine, and valine.</text>
</comment>
<dbReference type="PROSITE" id="PS51671">
    <property type="entry name" value="ACT"/>
    <property type="match status" value="1"/>
</dbReference>
<dbReference type="GO" id="GO:0009097">
    <property type="term" value="P:isoleucine biosynthetic process"/>
    <property type="evidence" value="ECO:0007669"/>
    <property type="project" value="UniProtKB-UniRule"/>
</dbReference>
<comment type="similarity">
    <text evidence="3 8">Belongs to the acetolactate synthase small subunit family.</text>
</comment>
<dbReference type="Proteomes" id="UP000388235">
    <property type="component" value="Chromosome"/>
</dbReference>
<protein>
    <recommendedName>
        <fullName evidence="8">Acetolactate synthase small subunit</fullName>
        <shortName evidence="8">AHAS</shortName>
        <shortName evidence="8">ALS</shortName>
        <ecNumber evidence="8">2.2.1.6</ecNumber>
    </recommendedName>
    <alternativeName>
        <fullName evidence="8">Acetohydroxy-acid synthase small subunit</fullName>
    </alternativeName>
</protein>
<organism evidence="10 11">
    <name type="scientific">Litorivicinus lipolyticus</name>
    <dbReference type="NCBI Taxonomy" id="418701"/>
    <lineage>
        <taxon>Bacteria</taxon>
        <taxon>Pseudomonadati</taxon>
        <taxon>Pseudomonadota</taxon>
        <taxon>Gammaproteobacteria</taxon>
        <taxon>Oceanospirillales</taxon>
        <taxon>Litorivicinaceae</taxon>
        <taxon>Litorivicinus</taxon>
    </lineage>
</organism>
<dbReference type="GO" id="GO:1990610">
    <property type="term" value="F:acetolactate synthase regulator activity"/>
    <property type="evidence" value="ECO:0007669"/>
    <property type="project" value="UniProtKB-UniRule"/>
</dbReference>
<proteinExistence type="inferred from homology"/>
<dbReference type="InterPro" id="IPR004789">
    <property type="entry name" value="Acetalactate_synth_ssu"/>
</dbReference>
<gene>
    <name evidence="10" type="primary">ilvN</name>
    <name evidence="10" type="ORF">GH975_10040</name>
</gene>
<dbReference type="Pfam" id="PF10369">
    <property type="entry name" value="ALS_ss_C"/>
    <property type="match status" value="1"/>
</dbReference>
<keyword evidence="8 10" id="KW-0808">Transferase</keyword>
<dbReference type="InterPro" id="IPR027271">
    <property type="entry name" value="Acetolactate_synth/TF_NikR_C"/>
</dbReference>
<dbReference type="EMBL" id="CP045871">
    <property type="protein sequence ID" value="QGG80887.1"/>
    <property type="molecule type" value="Genomic_DNA"/>
</dbReference>
<dbReference type="SUPFAM" id="SSF55021">
    <property type="entry name" value="ACT-like"/>
    <property type="match status" value="2"/>
</dbReference>
<dbReference type="RefSeq" id="WP_153714390.1">
    <property type="nucleotide sequence ID" value="NZ_CP045871.1"/>
</dbReference>
<evidence type="ECO:0000256" key="5">
    <source>
        <dbReference type="ARBA" id="ARBA00022605"/>
    </source>
</evidence>
<dbReference type="UniPathway" id="UPA00049">
    <property type="reaction ID" value="UER00059"/>
</dbReference>
<evidence type="ECO:0000256" key="4">
    <source>
        <dbReference type="ARBA" id="ARBA00011744"/>
    </source>
</evidence>
<evidence type="ECO:0000313" key="11">
    <source>
        <dbReference type="Proteomes" id="UP000388235"/>
    </source>
</evidence>
<keyword evidence="5 8" id="KW-0028">Amino-acid biosynthesis</keyword>
<dbReference type="AlphaFoldDB" id="A0A5Q2QFX6"/>
<dbReference type="Gene3D" id="3.30.70.1150">
    <property type="entry name" value="ACT-like. Chain A, domain 2"/>
    <property type="match status" value="1"/>
</dbReference>
<keyword evidence="11" id="KW-1185">Reference proteome</keyword>
<dbReference type="UniPathway" id="UPA00047">
    <property type="reaction ID" value="UER00055"/>
</dbReference>
<comment type="subunit">
    <text evidence="4 8">Dimer of large and small chains.</text>
</comment>
<dbReference type="FunFam" id="3.30.70.1150:FF:000001">
    <property type="entry name" value="Acetolactate synthase small subunit"/>
    <property type="match status" value="1"/>
</dbReference>
<keyword evidence="6 8" id="KW-0100">Branched-chain amino acid biosynthesis</keyword>